<keyword evidence="7" id="KW-1133">Transmembrane helix</keyword>
<dbReference type="GO" id="GO:0005886">
    <property type="term" value="C:plasma membrane"/>
    <property type="evidence" value="ECO:0007669"/>
    <property type="project" value="TreeGrafter"/>
</dbReference>
<feature type="domain" description="Ig-like" evidence="8">
    <location>
        <begin position="131"/>
        <end position="230"/>
    </location>
</feature>
<feature type="domain" description="Ig-like" evidence="8">
    <location>
        <begin position="329"/>
        <end position="422"/>
    </location>
</feature>
<keyword evidence="3" id="KW-1015">Disulfide bond</keyword>
<dbReference type="InterPro" id="IPR051275">
    <property type="entry name" value="Cell_adhesion_signaling"/>
</dbReference>
<dbReference type="GO" id="GO:0050839">
    <property type="term" value="F:cell adhesion molecule binding"/>
    <property type="evidence" value="ECO:0007669"/>
    <property type="project" value="TreeGrafter"/>
</dbReference>
<dbReference type="PROSITE" id="PS50835">
    <property type="entry name" value="IG_LIKE"/>
    <property type="match status" value="4"/>
</dbReference>
<dbReference type="InterPro" id="IPR003598">
    <property type="entry name" value="Ig_sub2"/>
</dbReference>
<dbReference type="SMART" id="SM00409">
    <property type="entry name" value="IG"/>
    <property type="match status" value="5"/>
</dbReference>
<dbReference type="InterPro" id="IPR007110">
    <property type="entry name" value="Ig-like_dom"/>
</dbReference>
<dbReference type="SMART" id="SM00408">
    <property type="entry name" value="IGc2"/>
    <property type="match status" value="3"/>
</dbReference>
<keyword evidence="2 7" id="KW-0472">Membrane</keyword>
<keyword evidence="4" id="KW-0325">Glycoprotein</keyword>
<evidence type="ECO:0000256" key="4">
    <source>
        <dbReference type="ARBA" id="ARBA00023180"/>
    </source>
</evidence>
<comment type="caution">
    <text evidence="9">The sequence shown here is derived from an EMBL/GenBank/DDBJ whole genome shotgun (WGS) entry which is preliminary data.</text>
</comment>
<name>A0A8S1BZ47_9INSE</name>
<dbReference type="PANTHER" id="PTHR11640:SF154">
    <property type="entry name" value="IRREGULAR CHIASM C-ROUGHEST PROTEIN-LIKE PROTEIN"/>
    <property type="match status" value="1"/>
</dbReference>
<dbReference type="InterPro" id="IPR013783">
    <property type="entry name" value="Ig-like_fold"/>
</dbReference>
<dbReference type="InterPro" id="IPR003599">
    <property type="entry name" value="Ig_sub"/>
</dbReference>
<evidence type="ECO:0000256" key="7">
    <source>
        <dbReference type="SAM" id="Phobius"/>
    </source>
</evidence>
<evidence type="ECO:0000313" key="9">
    <source>
        <dbReference type="EMBL" id="CAB3360043.1"/>
    </source>
</evidence>
<evidence type="ECO:0000259" key="8">
    <source>
        <dbReference type="PROSITE" id="PS50835"/>
    </source>
</evidence>
<evidence type="ECO:0000256" key="2">
    <source>
        <dbReference type="ARBA" id="ARBA00023136"/>
    </source>
</evidence>
<keyword evidence="10" id="KW-1185">Reference proteome</keyword>
<evidence type="ECO:0000313" key="10">
    <source>
        <dbReference type="Proteomes" id="UP000494165"/>
    </source>
</evidence>
<dbReference type="Gene3D" id="2.60.40.10">
    <property type="entry name" value="Immunoglobulins"/>
    <property type="match status" value="5"/>
</dbReference>
<dbReference type="GO" id="GO:0098609">
    <property type="term" value="P:cell-cell adhesion"/>
    <property type="evidence" value="ECO:0007669"/>
    <property type="project" value="TreeGrafter"/>
</dbReference>
<feature type="domain" description="Ig-like" evidence="8">
    <location>
        <begin position="241"/>
        <end position="320"/>
    </location>
</feature>
<evidence type="ECO:0000256" key="1">
    <source>
        <dbReference type="ARBA" id="ARBA00004479"/>
    </source>
</evidence>
<sequence length="726" mass="79613">MQSEISLAGASWAAVQRFDRQPQYTEVNPGEDAKLTCTLHHRKGHCSWQKDGKPVGMYPRKYEWVAGGAAMGPGGPMPPPGGDCSIWVRSATIEFDDGEWECQVTASDFASQDALTSNPVKLVVRVAPQRPRIEYNATQMAPGQNVSAKSGERASLRCISRYGNPPAKLKWMLGDEPLSDTGNQTSVREQDNPKTWSTSSVLDLAVVKRHHGRSLRCVALHDLYIARSLDVDVKLDVRFPPEVRLVGAPSKDVEEGRDTVELRCESEANPPATITWRRSQKAEILNTMNSTMILRPARRSDTGTYTCQARNVVGASQPLSVHIDVKYPPRILHVGPDRKVTAQLFSQTSFTCEAEGNPQPSIQWLQKMPIHPMAIADGSAEDKVILRGAEPRLVLTNLTYDHQGEYVCRAANKIANVERPVQSEPIPVHIKGAPQVVRRPNAEVYAARGHDAIIRMVVCADPRPRRISWEWGSMQLEAGMIMGRYKAEELAQDVREDCYEARFHIKGADAADARSYTLTAENERGSDRHTVLLAVRGEQEIVDEDTARTRLHSNPVSMIAMIGILAVGMIILLITACVLICAYRKETCCFKPEPINSLIDGIYVKPTGVTASGRNDTQPTTGELNRAWCYLSPNSSVACIAPGDARSEKSPGGPLAQSRRSSHDSNGALASPPIYTTSPPRGGPRMMQGAVVTATGAYHHTGINHPISSAEKVRLSPMVLQPPTRV</sequence>
<feature type="region of interest" description="Disordered" evidence="6">
    <location>
        <begin position="641"/>
        <end position="687"/>
    </location>
</feature>
<dbReference type="PANTHER" id="PTHR11640">
    <property type="entry name" value="NEPHRIN"/>
    <property type="match status" value="1"/>
</dbReference>
<evidence type="ECO:0000256" key="5">
    <source>
        <dbReference type="ARBA" id="ARBA00023319"/>
    </source>
</evidence>
<dbReference type="GO" id="GO:0005911">
    <property type="term" value="C:cell-cell junction"/>
    <property type="evidence" value="ECO:0007669"/>
    <property type="project" value="TreeGrafter"/>
</dbReference>
<dbReference type="Pfam" id="PF08205">
    <property type="entry name" value="C2-set_2"/>
    <property type="match status" value="1"/>
</dbReference>
<dbReference type="Pfam" id="PF07679">
    <property type="entry name" value="I-set"/>
    <property type="match status" value="1"/>
</dbReference>
<evidence type="ECO:0000256" key="3">
    <source>
        <dbReference type="ARBA" id="ARBA00023157"/>
    </source>
</evidence>
<gene>
    <name evidence="9" type="ORF">CLODIP_2_CD07919</name>
</gene>
<dbReference type="Pfam" id="PF13927">
    <property type="entry name" value="Ig_3"/>
    <property type="match status" value="2"/>
</dbReference>
<dbReference type="OrthoDB" id="10039395at2759"/>
<keyword evidence="5" id="KW-0393">Immunoglobulin domain</keyword>
<organism evidence="9 10">
    <name type="scientific">Cloeon dipterum</name>
    <dbReference type="NCBI Taxonomy" id="197152"/>
    <lineage>
        <taxon>Eukaryota</taxon>
        <taxon>Metazoa</taxon>
        <taxon>Ecdysozoa</taxon>
        <taxon>Arthropoda</taxon>
        <taxon>Hexapoda</taxon>
        <taxon>Insecta</taxon>
        <taxon>Pterygota</taxon>
        <taxon>Palaeoptera</taxon>
        <taxon>Ephemeroptera</taxon>
        <taxon>Pisciforma</taxon>
        <taxon>Baetidae</taxon>
        <taxon>Cloeon</taxon>
    </lineage>
</organism>
<keyword evidence="7" id="KW-0812">Transmembrane</keyword>
<protein>
    <recommendedName>
        <fullName evidence="8">Ig-like domain-containing protein</fullName>
    </recommendedName>
</protein>
<dbReference type="InterPro" id="IPR036179">
    <property type="entry name" value="Ig-like_dom_sf"/>
</dbReference>
<dbReference type="InterPro" id="IPR013162">
    <property type="entry name" value="CD80_C2-set"/>
</dbReference>
<proteinExistence type="predicted"/>
<dbReference type="CDD" id="cd00096">
    <property type="entry name" value="Ig"/>
    <property type="match status" value="1"/>
</dbReference>
<dbReference type="AlphaFoldDB" id="A0A8S1BZ47"/>
<comment type="subcellular location">
    <subcellularLocation>
        <location evidence="1">Membrane</location>
        <topology evidence="1">Single-pass type I membrane protein</topology>
    </subcellularLocation>
</comment>
<reference evidence="9 10" key="1">
    <citation type="submission" date="2020-04" db="EMBL/GenBank/DDBJ databases">
        <authorList>
            <person name="Alioto T."/>
            <person name="Alioto T."/>
            <person name="Gomez Garrido J."/>
        </authorList>
    </citation>
    <scope>NUCLEOTIDE SEQUENCE [LARGE SCALE GENOMIC DNA]</scope>
</reference>
<accession>A0A8S1BZ47</accession>
<feature type="transmembrane region" description="Helical" evidence="7">
    <location>
        <begin position="558"/>
        <end position="583"/>
    </location>
</feature>
<dbReference type="InterPro" id="IPR013098">
    <property type="entry name" value="Ig_I-set"/>
</dbReference>
<feature type="domain" description="Ig-like" evidence="8">
    <location>
        <begin position="16"/>
        <end position="116"/>
    </location>
</feature>
<evidence type="ECO:0000256" key="6">
    <source>
        <dbReference type="SAM" id="MobiDB-lite"/>
    </source>
</evidence>
<dbReference type="SUPFAM" id="SSF48726">
    <property type="entry name" value="Immunoglobulin"/>
    <property type="match status" value="5"/>
</dbReference>
<dbReference type="EMBL" id="CADEPI010000002">
    <property type="protein sequence ID" value="CAB3360043.1"/>
    <property type="molecule type" value="Genomic_DNA"/>
</dbReference>
<dbReference type="Proteomes" id="UP000494165">
    <property type="component" value="Unassembled WGS sequence"/>
</dbReference>